<keyword evidence="2" id="KW-1185">Reference proteome</keyword>
<proteinExistence type="predicted"/>
<protein>
    <submittedName>
        <fullName evidence="1">Putative hemolysin</fullName>
    </submittedName>
</protein>
<evidence type="ECO:0000313" key="2">
    <source>
        <dbReference type="Proteomes" id="UP000571554"/>
    </source>
</evidence>
<sequence length="135" mass="14650">MHRLVLIFFPLLPSVFCPLVPEYEVKMQSNIPLSKFPRTVSRLIASLFATATVLSACASAGDVTATGKDGVYMVTASAAGGSLAWARAHRRAQAEATDYCKARGMQTSFNTESRQGMVALAEQDSVLRFQCNPKF</sequence>
<dbReference type="RefSeq" id="WP_260175564.1">
    <property type="nucleotide sequence ID" value="NZ_JACHBW010000043.1"/>
</dbReference>
<gene>
    <name evidence="1" type="ORF">F4827_007014</name>
</gene>
<accession>A0A7W9U515</accession>
<name>A0A7W9U515_9BURK</name>
<dbReference type="AlphaFoldDB" id="A0A7W9U515"/>
<dbReference type="EMBL" id="JACHBW010000043">
    <property type="protein sequence ID" value="MBB6107133.1"/>
    <property type="molecule type" value="Genomic_DNA"/>
</dbReference>
<organism evidence="1 2">
    <name type="scientific">Paraburkholderia bannensis</name>
    <dbReference type="NCBI Taxonomy" id="765414"/>
    <lineage>
        <taxon>Bacteria</taxon>
        <taxon>Pseudomonadati</taxon>
        <taxon>Pseudomonadota</taxon>
        <taxon>Betaproteobacteria</taxon>
        <taxon>Burkholderiales</taxon>
        <taxon>Burkholderiaceae</taxon>
        <taxon>Paraburkholderia</taxon>
    </lineage>
</organism>
<evidence type="ECO:0000313" key="1">
    <source>
        <dbReference type="EMBL" id="MBB6107133.1"/>
    </source>
</evidence>
<reference evidence="1 2" key="1">
    <citation type="submission" date="2020-08" db="EMBL/GenBank/DDBJ databases">
        <title>Above-ground endophytic microbial communities from plants in different locations in the United States.</title>
        <authorList>
            <person name="Frank C."/>
        </authorList>
    </citation>
    <scope>NUCLEOTIDE SEQUENCE [LARGE SCALE GENOMIC DNA]</scope>
    <source>
        <strain evidence="1 2">WP4_2_2</strain>
    </source>
</reference>
<dbReference type="Proteomes" id="UP000571554">
    <property type="component" value="Unassembled WGS sequence"/>
</dbReference>
<comment type="caution">
    <text evidence="1">The sequence shown here is derived from an EMBL/GenBank/DDBJ whole genome shotgun (WGS) entry which is preliminary data.</text>
</comment>